<evidence type="ECO:0008006" key="3">
    <source>
        <dbReference type="Google" id="ProtNLM"/>
    </source>
</evidence>
<proteinExistence type="predicted"/>
<dbReference type="PANTHER" id="PTHR36124">
    <property type="match status" value="1"/>
</dbReference>
<dbReference type="OrthoDB" id="545169at2759"/>
<name>A0A5N7BV46_PETAA</name>
<gene>
    <name evidence="2" type="ORF">BDV23DRAFT_187990</name>
</gene>
<feature type="transmembrane region" description="Helical" evidence="1">
    <location>
        <begin position="7"/>
        <end position="25"/>
    </location>
</feature>
<protein>
    <recommendedName>
        <fullName evidence="3">ER-bound oxygenase mpaB/mpaB'/Rubber oxygenase catalytic domain-containing protein</fullName>
    </recommendedName>
</protein>
<sequence>MLSTYETLIATALLTGLYVLLVQYFRFQRCDRIQSQFMPAGRPLSSMSVKEAHEIMRQLRELEFPYIMRSSTRMTTLKTASIPTVADLFVATGQRSEKNNTKRGADTEVLMNEIHDRQVGSDAHLMGYARLNYIHSGYRKAGKILDEDMLHTLGSAVLDVFQSINRYEWRQLTNTEKCAIGIFYRTMGEAMEIPFERLPSSKIGWVDGVHFAQELCDFTMEYQTLTAKPTKSTLLISGRLMSLETTNYPSILKPIAERVVATRLDEHIRVSMGFQKPGFVLSSMVTSFVAMRKFFLRYLSLPRPDFMAVRVLEAAPDPSTGRYTTTQWLDNPWYVKPTLANRWGLKALSVRLFGTGKVPTKNGSFRDEGYDMETIGPERMRNKGQAEAEATFIDLKKRDIPSGCPFHS</sequence>
<dbReference type="Proteomes" id="UP000326877">
    <property type="component" value="Unassembled WGS sequence"/>
</dbReference>
<dbReference type="GO" id="GO:0016491">
    <property type="term" value="F:oxidoreductase activity"/>
    <property type="evidence" value="ECO:0007669"/>
    <property type="project" value="InterPro"/>
</dbReference>
<keyword evidence="1" id="KW-0812">Transmembrane</keyword>
<dbReference type="AlphaFoldDB" id="A0A5N7BV46"/>
<evidence type="ECO:0000256" key="1">
    <source>
        <dbReference type="SAM" id="Phobius"/>
    </source>
</evidence>
<organism evidence="2">
    <name type="scientific">Petromyces alliaceus</name>
    <name type="common">Aspergillus alliaceus</name>
    <dbReference type="NCBI Taxonomy" id="209559"/>
    <lineage>
        <taxon>Eukaryota</taxon>
        <taxon>Fungi</taxon>
        <taxon>Dikarya</taxon>
        <taxon>Ascomycota</taxon>
        <taxon>Pezizomycotina</taxon>
        <taxon>Eurotiomycetes</taxon>
        <taxon>Eurotiomycetidae</taxon>
        <taxon>Eurotiales</taxon>
        <taxon>Aspergillaceae</taxon>
        <taxon>Aspergillus</taxon>
        <taxon>Aspergillus subgen. Circumdati</taxon>
    </lineage>
</organism>
<dbReference type="InterPro" id="IPR046366">
    <property type="entry name" value="MPAB"/>
</dbReference>
<evidence type="ECO:0000313" key="2">
    <source>
        <dbReference type="EMBL" id="KAE8385690.1"/>
    </source>
</evidence>
<keyword evidence="1" id="KW-0472">Membrane</keyword>
<reference evidence="2" key="1">
    <citation type="submission" date="2019-04" db="EMBL/GenBank/DDBJ databases">
        <title>Friends and foes A comparative genomics studyof 23 Aspergillus species from section Flavi.</title>
        <authorList>
            <consortium name="DOE Joint Genome Institute"/>
            <person name="Kjaerbolling I."/>
            <person name="Vesth T."/>
            <person name="Frisvad J.C."/>
            <person name="Nybo J.L."/>
            <person name="Theobald S."/>
            <person name="Kildgaard S."/>
            <person name="Isbrandt T."/>
            <person name="Kuo A."/>
            <person name="Sato A."/>
            <person name="Lyhne E.K."/>
            <person name="Kogle M.E."/>
            <person name="Wiebenga A."/>
            <person name="Kun R.S."/>
            <person name="Lubbers R.J."/>
            <person name="Makela M.R."/>
            <person name="Barry K."/>
            <person name="Chovatia M."/>
            <person name="Clum A."/>
            <person name="Daum C."/>
            <person name="Haridas S."/>
            <person name="He G."/>
            <person name="LaButti K."/>
            <person name="Lipzen A."/>
            <person name="Mondo S."/>
            <person name="Riley R."/>
            <person name="Salamov A."/>
            <person name="Simmons B.A."/>
            <person name="Magnuson J.K."/>
            <person name="Henrissat B."/>
            <person name="Mortensen U.H."/>
            <person name="Larsen T.O."/>
            <person name="Devries R.P."/>
            <person name="Grigoriev I.V."/>
            <person name="Machida M."/>
            <person name="Baker S.E."/>
            <person name="Andersen M.R."/>
        </authorList>
    </citation>
    <scope>NUCLEOTIDE SEQUENCE [LARGE SCALE GENOMIC DNA]</scope>
    <source>
        <strain evidence="2">IBT 14317</strain>
    </source>
</reference>
<dbReference type="PANTHER" id="PTHR36124:SF4">
    <property type="entry name" value="ER-BOUND OXYGENASE MPAB_MPAB'_RUBBER OXYGENASE CATALYTIC DOMAIN-CONTAINING PROTEIN"/>
    <property type="match status" value="1"/>
</dbReference>
<dbReference type="EMBL" id="ML735328">
    <property type="protein sequence ID" value="KAE8385690.1"/>
    <property type="molecule type" value="Genomic_DNA"/>
</dbReference>
<keyword evidence="1" id="KW-1133">Transmembrane helix</keyword>
<accession>A0A5N7BV46</accession>